<feature type="transmembrane region" description="Helical" evidence="1">
    <location>
        <begin position="32"/>
        <end position="53"/>
    </location>
</feature>
<feature type="transmembrane region" description="Helical" evidence="1">
    <location>
        <begin position="59"/>
        <end position="80"/>
    </location>
</feature>
<protein>
    <submittedName>
        <fullName evidence="2">DUF2306 domain-containing protein</fullName>
    </submittedName>
</protein>
<dbReference type="Proteomes" id="UP001172721">
    <property type="component" value="Unassembled WGS sequence"/>
</dbReference>
<dbReference type="InterPro" id="IPR018750">
    <property type="entry name" value="DUF2306_membrane"/>
</dbReference>
<feature type="transmembrane region" description="Helical" evidence="1">
    <location>
        <begin position="128"/>
        <end position="146"/>
    </location>
</feature>
<feature type="transmembrane region" description="Helical" evidence="1">
    <location>
        <begin position="100"/>
        <end position="122"/>
    </location>
</feature>
<keyword evidence="1" id="KW-1133">Transmembrane helix</keyword>
<accession>A0ABT8HV59</accession>
<name>A0ABT8HV59_9BACL</name>
<reference evidence="2" key="1">
    <citation type="submission" date="2023-07" db="EMBL/GenBank/DDBJ databases">
        <title>Fictibacillus sp. isolated from freshwater pond.</title>
        <authorList>
            <person name="Kirdat K."/>
            <person name="Bhat A."/>
            <person name="Mourya A."/>
            <person name="Yadav A."/>
        </authorList>
    </citation>
    <scope>NUCLEOTIDE SEQUENCE</scope>
    <source>
        <strain evidence="2">NE201</strain>
    </source>
</reference>
<dbReference type="Pfam" id="PF10067">
    <property type="entry name" value="DUF2306"/>
    <property type="match status" value="1"/>
</dbReference>
<organism evidence="2 3">
    <name type="scientific">Fictibacillus fluitans</name>
    <dbReference type="NCBI Taxonomy" id="3058422"/>
    <lineage>
        <taxon>Bacteria</taxon>
        <taxon>Bacillati</taxon>
        <taxon>Bacillota</taxon>
        <taxon>Bacilli</taxon>
        <taxon>Bacillales</taxon>
        <taxon>Fictibacillaceae</taxon>
        <taxon>Fictibacillus</taxon>
    </lineage>
</organism>
<gene>
    <name evidence="2" type="ORF">QYB97_09110</name>
</gene>
<proteinExistence type="predicted"/>
<comment type="caution">
    <text evidence="2">The sequence shown here is derived from an EMBL/GenBank/DDBJ whole genome shotgun (WGS) entry which is preliminary data.</text>
</comment>
<keyword evidence="1" id="KW-0812">Transmembrane</keyword>
<dbReference type="RefSeq" id="WP_301165706.1">
    <property type="nucleotide sequence ID" value="NZ_JAUHTR010000003.1"/>
</dbReference>
<sequence length="159" mass="17969">MLPDDWSARARLQLGPFQFLQSSRKVISVHRIIGRIYGISIFVSVPAGIYLAVYATGGLASSIAFIILDAAWFMTAFIGLKRIREKKAVRHQEWMLRSYAVTLVFVTFRVFLPLLTIAGLPLSLSFSLSVYLSMAVNLGWAEWYLWRKKGRSLKPNISA</sequence>
<dbReference type="EMBL" id="JAUHTR010000003">
    <property type="protein sequence ID" value="MDN4524631.1"/>
    <property type="molecule type" value="Genomic_DNA"/>
</dbReference>
<evidence type="ECO:0000256" key="1">
    <source>
        <dbReference type="SAM" id="Phobius"/>
    </source>
</evidence>
<keyword evidence="3" id="KW-1185">Reference proteome</keyword>
<keyword evidence="1" id="KW-0472">Membrane</keyword>
<evidence type="ECO:0000313" key="2">
    <source>
        <dbReference type="EMBL" id="MDN4524631.1"/>
    </source>
</evidence>
<evidence type="ECO:0000313" key="3">
    <source>
        <dbReference type="Proteomes" id="UP001172721"/>
    </source>
</evidence>